<gene>
    <name evidence="1" type="ORF">EOE67_00945</name>
</gene>
<dbReference type="AlphaFoldDB" id="A0A437R4U9"/>
<comment type="caution">
    <text evidence="1">The sequence shown here is derived from an EMBL/GenBank/DDBJ whole genome shotgun (WGS) entry which is preliminary data.</text>
</comment>
<dbReference type="EMBL" id="SACS01000001">
    <property type="protein sequence ID" value="RVU41796.1"/>
    <property type="molecule type" value="Genomic_DNA"/>
</dbReference>
<organism evidence="1 2">
    <name type="scientific">Rheinheimera riviphila</name>
    <dbReference type="NCBI Taxonomy" id="1834037"/>
    <lineage>
        <taxon>Bacteria</taxon>
        <taxon>Pseudomonadati</taxon>
        <taxon>Pseudomonadota</taxon>
        <taxon>Gammaproteobacteria</taxon>
        <taxon>Chromatiales</taxon>
        <taxon>Chromatiaceae</taxon>
        <taxon>Rheinheimera</taxon>
    </lineage>
</organism>
<dbReference type="RefSeq" id="WP_068067446.1">
    <property type="nucleotide sequence ID" value="NZ_SACS01000001.1"/>
</dbReference>
<protein>
    <submittedName>
        <fullName evidence="1">Uncharacterized protein</fullName>
    </submittedName>
</protein>
<reference evidence="1 2" key="1">
    <citation type="submission" date="2019-01" db="EMBL/GenBank/DDBJ databases">
        <authorList>
            <person name="Chen W.-M."/>
        </authorList>
    </citation>
    <scope>NUCLEOTIDE SEQUENCE [LARGE SCALE GENOMIC DNA]</scope>
    <source>
        <strain evidence="1 2">KYPC3</strain>
    </source>
</reference>
<dbReference type="Proteomes" id="UP000283077">
    <property type="component" value="Unassembled WGS sequence"/>
</dbReference>
<accession>A0A437R4U9</accession>
<evidence type="ECO:0000313" key="2">
    <source>
        <dbReference type="Proteomes" id="UP000283077"/>
    </source>
</evidence>
<evidence type="ECO:0000313" key="1">
    <source>
        <dbReference type="EMBL" id="RVU41796.1"/>
    </source>
</evidence>
<name>A0A437R4U9_9GAMM</name>
<dbReference type="OrthoDB" id="5772882at2"/>
<keyword evidence="2" id="KW-1185">Reference proteome</keyword>
<proteinExistence type="predicted"/>
<sequence length="72" mass="8048">MGVFDVGFVAVVLAFAYAFYEQHTKTKVKLHSGSAANDTLQQEITELKKRVATLEAIVTDKSYTLKQQIDQL</sequence>